<keyword evidence="2" id="KW-1185">Reference proteome</keyword>
<reference evidence="1 2" key="1">
    <citation type="journal article" date="2022" name="Hortic Res">
        <title>A haplotype resolved chromosomal level avocado genome allows analysis of novel avocado genes.</title>
        <authorList>
            <person name="Nath O."/>
            <person name="Fletcher S.J."/>
            <person name="Hayward A."/>
            <person name="Shaw L.M."/>
            <person name="Masouleh A.K."/>
            <person name="Furtado A."/>
            <person name="Henry R.J."/>
            <person name="Mitter N."/>
        </authorList>
    </citation>
    <scope>NUCLEOTIDE SEQUENCE [LARGE SCALE GENOMIC DNA]</scope>
    <source>
        <strain evidence="2">cv. Hass</strain>
    </source>
</reference>
<protein>
    <submittedName>
        <fullName evidence="1">Uncharacterized protein</fullName>
    </submittedName>
</protein>
<proteinExistence type="predicted"/>
<dbReference type="EMBL" id="CM056816">
    <property type="protein sequence ID" value="KAJ8632461.1"/>
    <property type="molecule type" value="Genomic_DNA"/>
</dbReference>
<gene>
    <name evidence="1" type="ORF">MRB53_025797</name>
</gene>
<sequence>MSLSLLLQVQHHHQPKLLSALSFTSFSSYHSSSSPLTLAQRFKSKPTQQKPNPVPKPEPESPKPQNKNKLKTKAALAISGLINTKPWSSHLESRLNPLLQNLSKTSFLQSISLIKNPSKSILFFKWAHLQGLPHPHHPSSVHRLLLLLTRSRRPSSALRLILSLPTSLLSDRLFNSLSLSFARSGLLRQSLLAFRLMPRLGVPRSVFSFNTILSVLLRRGRTQLALQIYREMRESDRIDPDVCTFNTLIRGFCLNSMVDEGFRFFKEMARFKCSPDVVTYNTLVDGLCRAGKVRIGHNLLKGMRKKGPDLSPNVVTYTTVIRGYCEKQLVNDALKVFDEMKSRGVNPNSITFNTLIQGLCEARELDKIKEILQGVMGNEEFRPDTCTFNTLMTSHCNAGKLDDALKMFEKMGELKVEPDSATYSILIRCLCDSGDFEWAEELLNELGEKGILLRREGCVPLVAAYNPIFEYLCAKGKTEKVERVFRQLLKRGTQDPPAFKTLILGRCKEGAFREGYELLVLMLRRDFVPDVETYDCLIEGFLRKGESSSAHMTLEKMLKSSHHPKTSTFHSILAALISDGCAREAASLITVMLERRIRQNINLSTDTIIALFKSGNKDTAFEIARSLYDNGYTVKMEKPVDFLCLKNKFSEASRLLLFCLEKHGNLDIGIYSTVVKGLCEIHRASEAFHLFYELMEKGGKLDLNCLTDLKIALEADGRSKEADFVSKKIIRR</sequence>
<organism evidence="1 2">
    <name type="scientific">Persea americana</name>
    <name type="common">Avocado</name>
    <dbReference type="NCBI Taxonomy" id="3435"/>
    <lineage>
        <taxon>Eukaryota</taxon>
        <taxon>Viridiplantae</taxon>
        <taxon>Streptophyta</taxon>
        <taxon>Embryophyta</taxon>
        <taxon>Tracheophyta</taxon>
        <taxon>Spermatophyta</taxon>
        <taxon>Magnoliopsida</taxon>
        <taxon>Magnoliidae</taxon>
        <taxon>Laurales</taxon>
        <taxon>Lauraceae</taxon>
        <taxon>Persea</taxon>
    </lineage>
</organism>
<name>A0ACC2LGA4_PERAE</name>
<evidence type="ECO:0000313" key="2">
    <source>
        <dbReference type="Proteomes" id="UP001234297"/>
    </source>
</evidence>
<accession>A0ACC2LGA4</accession>
<dbReference type="Proteomes" id="UP001234297">
    <property type="component" value="Chromosome 8"/>
</dbReference>
<comment type="caution">
    <text evidence="1">The sequence shown here is derived from an EMBL/GenBank/DDBJ whole genome shotgun (WGS) entry which is preliminary data.</text>
</comment>
<evidence type="ECO:0000313" key="1">
    <source>
        <dbReference type="EMBL" id="KAJ8632461.1"/>
    </source>
</evidence>